<dbReference type="EMBL" id="JAPZDC010000001">
    <property type="protein sequence ID" value="MDN5062797.1"/>
    <property type="molecule type" value="Genomic_DNA"/>
</dbReference>
<name>A0AAW7PN93_9BACT</name>
<dbReference type="GO" id="GO:0022857">
    <property type="term" value="F:transmembrane transporter activity"/>
    <property type="evidence" value="ECO:0007669"/>
    <property type="project" value="InterPro"/>
</dbReference>
<dbReference type="Pfam" id="PF07690">
    <property type="entry name" value="MFS_1"/>
    <property type="match status" value="1"/>
</dbReference>
<evidence type="ECO:0000313" key="9">
    <source>
        <dbReference type="EMBL" id="MDN5062797.1"/>
    </source>
</evidence>
<dbReference type="Gene3D" id="1.20.1250.20">
    <property type="entry name" value="MFS general substrate transporter like domains"/>
    <property type="match status" value="1"/>
</dbReference>
<feature type="transmembrane region" description="Helical" evidence="7">
    <location>
        <begin position="355"/>
        <end position="374"/>
    </location>
</feature>
<feature type="transmembrane region" description="Helical" evidence="7">
    <location>
        <begin position="290"/>
        <end position="306"/>
    </location>
</feature>
<reference evidence="9" key="1">
    <citation type="submission" date="2022-12" db="EMBL/GenBank/DDBJ databases">
        <authorList>
            <person name="Uljanovas D."/>
        </authorList>
    </citation>
    <scope>NUCLEOTIDE SEQUENCE</scope>
    <source>
        <strain evidence="9">RCM39</strain>
    </source>
</reference>
<evidence type="ECO:0000256" key="6">
    <source>
        <dbReference type="ARBA" id="ARBA00023136"/>
    </source>
</evidence>
<feature type="transmembrane region" description="Helical" evidence="7">
    <location>
        <begin position="152"/>
        <end position="174"/>
    </location>
</feature>
<dbReference type="CDD" id="cd17472">
    <property type="entry name" value="MFS_YajR_like"/>
    <property type="match status" value="1"/>
</dbReference>
<dbReference type="InterPro" id="IPR020846">
    <property type="entry name" value="MFS_dom"/>
</dbReference>
<feature type="transmembrane region" description="Helical" evidence="7">
    <location>
        <begin position="71"/>
        <end position="90"/>
    </location>
</feature>
<feature type="transmembrane region" description="Helical" evidence="7">
    <location>
        <begin position="12"/>
        <end position="32"/>
    </location>
</feature>
<dbReference type="AlphaFoldDB" id="A0AAW7PN93"/>
<keyword evidence="5 7" id="KW-1133">Transmembrane helix</keyword>
<evidence type="ECO:0000256" key="2">
    <source>
        <dbReference type="ARBA" id="ARBA00022448"/>
    </source>
</evidence>
<organism evidence="9 10">
    <name type="scientific">Aliarcobacter butzleri</name>
    <dbReference type="NCBI Taxonomy" id="28197"/>
    <lineage>
        <taxon>Bacteria</taxon>
        <taxon>Pseudomonadati</taxon>
        <taxon>Campylobacterota</taxon>
        <taxon>Epsilonproteobacteria</taxon>
        <taxon>Campylobacterales</taxon>
        <taxon>Arcobacteraceae</taxon>
        <taxon>Aliarcobacter</taxon>
    </lineage>
</organism>
<sequence>MIKSVMPLSFIIALRFFGLFIVLPVISVYALSLDGANATLVGIVVGGYALTQVVFQVPFGVMSDKLGRKGTIITGLLLFAIGSLICAIATDIYTLMLGRLLQGSGAIGAVVTAMISDLVKEHERSKAMALMGSFIGLAFAIAMLAGPLIGGFIGVPVLFYITMFLALISIYILIKKVPNPPIITHTYNDKLRLSDVLGNTNINRMNITNFLQKALMTFAFLVIPIILTKTYGWEKKELWYVYLPAMIFGLLSMAPAAIIAEKKGKFKEILALGILFFIISYLVIGFSSSSVVFVIGVVIFFIGFNMHEPIMQSLASKFAKVHQRGSVLGVFNSFGYLGTFVGGLLGGIMLDNLNLSTFSIIIAIICVLWGILILTMPNPSKTKSVYLNLDEYKLENSGKLNQNDAIDEWYINNTENIIAIKYDDEKISEEEIRALLK</sequence>
<dbReference type="PROSITE" id="PS50850">
    <property type="entry name" value="MFS"/>
    <property type="match status" value="1"/>
</dbReference>
<feature type="transmembrane region" description="Helical" evidence="7">
    <location>
        <begin position="38"/>
        <end position="59"/>
    </location>
</feature>
<proteinExistence type="predicted"/>
<dbReference type="InterPro" id="IPR050171">
    <property type="entry name" value="MFS_Transporters"/>
</dbReference>
<evidence type="ECO:0000256" key="7">
    <source>
        <dbReference type="SAM" id="Phobius"/>
    </source>
</evidence>
<dbReference type="PANTHER" id="PTHR23517:SF2">
    <property type="entry name" value="MULTIDRUG RESISTANCE PROTEIN MDTH"/>
    <property type="match status" value="1"/>
</dbReference>
<evidence type="ECO:0000256" key="5">
    <source>
        <dbReference type="ARBA" id="ARBA00022989"/>
    </source>
</evidence>
<evidence type="ECO:0000256" key="4">
    <source>
        <dbReference type="ARBA" id="ARBA00022692"/>
    </source>
</evidence>
<keyword evidence="6 7" id="KW-0472">Membrane</keyword>
<evidence type="ECO:0000256" key="3">
    <source>
        <dbReference type="ARBA" id="ARBA00022475"/>
    </source>
</evidence>
<reference evidence="9" key="2">
    <citation type="journal article" date="2023" name="Microorganisms">
        <title>Genomic Characterization of Arcobacter butzleri Strains Isolated from Various Sources in Lithuania.</title>
        <authorList>
            <person name="Uljanovas D."/>
            <person name="Golz G."/>
            <person name="Fleischmann S."/>
            <person name="Kudirkiene E."/>
            <person name="Kasetiene N."/>
            <person name="Grineviciene A."/>
            <person name="Tamuleviciene E."/>
            <person name="Aksomaitiene J."/>
            <person name="Alter T."/>
            <person name="Malakauskas M."/>
        </authorList>
    </citation>
    <scope>NUCLEOTIDE SEQUENCE</scope>
    <source>
        <strain evidence="9">RCM39</strain>
    </source>
</reference>
<dbReference type="GO" id="GO:0005886">
    <property type="term" value="C:plasma membrane"/>
    <property type="evidence" value="ECO:0007669"/>
    <property type="project" value="UniProtKB-SubCell"/>
</dbReference>
<evidence type="ECO:0000313" key="10">
    <source>
        <dbReference type="Proteomes" id="UP001171529"/>
    </source>
</evidence>
<dbReference type="PANTHER" id="PTHR23517">
    <property type="entry name" value="RESISTANCE PROTEIN MDTM, PUTATIVE-RELATED-RELATED"/>
    <property type="match status" value="1"/>
</dbReference>
<dbReference type="PRINTS" id="PR01035">
    <property type="entry name" value="TCRTETA"/>
</dbReference>
<feature type="transmembrane region" description="Helical" evidence="7">
    <location>
        <begin position="239"/>
        <end position="259"/>
    </location>
</feature>
<protein>
    <submittedName>
        <fullName evidence="9">MFS transporter</fullName>
    </submittedName>
</protein>
<comment type="subcellular location">
    <subcellularLocation>
        <location evidence="1">Cell membrane</location>
        <topology evidence="1">Multi-pass membrane protein</topology>
    </subcellularLocation>
</comment>
<dbReference type="InterPro" id="IPR036259">
    <property type="entry name" value="MFS_trans_sf"/>
</dbReference>
<keyword evidence="4 7" id="KW-0812">Transmembrane</keyword>
<dbReference type="SUPFAM" id="SSF103473">
    <property type="entry name" value="MFS general substrate transporter"/>
    <property type="match status" value="1"/>
</dbReference>
<dbReference type="RefSeq" id="WP_301344903.1">
    <property type="nucleotide sequence ID" value="NZ_JAPZDB010000016.1"/>
</dbReference>
<feature type="transmembrane region" description="Helical" evidence="7">
    <location>
        <begin position="127"/>
        <end position="146"/>
    </location>
</feature>
<dbReference type="Proteomes" id="UP001171529">
    <property type="component" value="Unassembled WGS sequence"/>
</dbReference>
<feature type="transmembrane region" description="Helical" evidence="7">
    <location>
        <begin position="96"/>
        <end position="115"/>
    </location>
</feature>
<evidence type="ECO:0000256" key="1">
    <source>
        <dbReference type="ARBA" id="ARBA00004651"/>
    </source>
</evidence>
<dbReference type="InterPro" id="IPR011701">
    <property type="entry name" value="MFS"/>
</dbReference>
<feature type="transmembrane region" description="Helical" evidence="7">
    <location>
        <begin position="214"/>
        <end position="233"/>
    </location>
</feature>
<keyword evidence="2" id="KW-0813">Transport</keyword>
<feature type="domain" description="Major facilitator superfamily (MFS) profile" evidence="8">
    <location>
        <begin position="4"/>
        <end position="381"/>
    </location>
</feature>
<gene>
    <name evidence="9" type="ORF">O8C91_01165</name>
</gene>
<evidence type="ECO:0000259" key="8">
    <source>
        <dbReference type="PROSITE" id="PS50850"/>
    </source>
</evidence>
<feature type="transmembrane region" description="Helical" evidence="7">
    <location>
        <begin position="266"/>
        <end position="284"/>
    </location>
</feature>
<dbReference type="InterPro" id="IPR001958">
    <property type="entry name" value="Tet-R_TetA/multi-R_MdtG-like"/>
</dbReference>
<keyword evidence="3" id="KW-1003">Cell membrane</keyword>
<accession>A0AAW7PN93</accession>
<comment type="caution">
    <text evidence="9">The sequence shown here is derived from an EMBL/GenBank/DDBJ whole genome shotgun (WGS) entry which is preliminary data.</text>
</comment>
<feature type="transmembrane region" description="Helical" evidence="7">
    <location>
        <begin position="327"/>
        <end position="349"/>
    </location>
</feature>